<keyword evidence="3" id="KW-0805">Transcription regulation</keyword>
<evidence type="ECO:0000256" key="2">
    <source>
        <dbReference type="ARBA" id="ARBA00023012"/>
    </source>
</evidence>
<dbReference type="RefSeq" id="WP_358360071.1">
    <property type="nucleotide sequence ID" value="NZ_JBEZFP010000098.1"/>
</dbReference>
<dbReference type="PANTHER" id="PTHR35807">
    <property type="entry name" value="TRANSCRIPTIONAL REGULATOR REDD-RELATED"/>
    <property type="match status" value="1"/>
</dbReference>
<dbReference type="InterPro" id="IPR051677">
    <property type="entry name" value="AfsR-DnrI-RedD_regulator"/>
</dbReference>
<dbReference type="Pfam" id="PF03704">
    <property type="entry name" value="BTAD"/>
    <property type="match status" value="1"/>
</dbReference>
<proteinExistence type="inferred from homology"/>
<evidence type="ECO:0000256" key="6">
    <source>
        <dbReference type="PROSITE-ProRule" id="PRU01091"/>
    </source>
</evidence>
<gene>
    <name evidence="8" type="ORF">AB0C36_30020</name>
</gene>
<dbReference type="Gene3D" id="1.10.10.10">
    <property type="entry name" value="Winged helix-like DNA-binding domain superfamily/Winged helix DNA-binding domain"/>
    <property type="match status" value="1"/>
</dbReference>
<dbReference type="InterPro" id="IPR001867">
    <property type="entry name" value="OmpR/PhoB-type_DNA-bd"/>
</dbReference>
<comment type="caution">
    <text evidence="8">The sequence shown here is derived from an EMBL/GenBank/DDBJ whole genome shotgun (WGS) entry which is preliminary data.</text>
</comment>
<dbReference type="EMBL" id="JBEZFP010000098">
    <property type="protein sequence ID" value="MEU8137739.1"/>
    <property type="molecule type" value="Genomic_DNA"/>
</dbReference>
<keyword evidence="5" id="KW-0804">Transcription</keyword>
<feature type="domain" description="OmpR/PhoB-type" evidence="7">
    <location>
        <begin position="1"/>
        <end position="100"/>
    </location>
</feature>
<dbReference type="SUPFAM" id="SSF48452">
    <property type="entry name" value="TPR-like"/>
    <property type="match status" value="1"/>
</dbReference>
<comment type="similarity">
    <text evidence="1">Belongs to the AfsR/DnrI/RedD regulatory family.</text>
</comment>
<evidence type="ECO:0000256" key="3">
    <source>
        <dbReference type="ARBA" id="ARBA00023015"/>
    </source>
</evidence>
<dbReference type="Pfam" id="PF00486">
    <property type="entry name" value="Trans_reg_C"/>
    <property type="match status" value="1"/>
</dbReference>
<dbReference type="Proteomes" id="UP001551482">
    <property type="component" value="Unassembled WGS sequence"/>
</dbReference>
<organism evidence="8 9">
    <name type="scientific">Streptodolium elevatio</name>
    <dbReference type="NCBI Taxonomy" id="3157996"/>
    <lineage>
        <taxon>Bacteria</taxon>
        <taxon>Bacillati</taxon>
        <taxon>Actinomycetota</taxon>
        <taxon>Actinomycetes</taxon>
        <taxon>Kitasatosporales</taxon>
        <taxon>Streptomycetaceae</taxon>
        <taxon>Streptodolium</taxon>
    </lineage>
</organism>
<feature type="DNA-binding region" description="OmpR/PhoB-type" evidence="6">
    <location>
        <begin position="1"/>
        <end position="100"/>
    </location>
</feature>
<keyword evidence="2" id="KW-0902">Two-component regulatory system</keyword>
<evidence type="ECO:0000313" key="8">
    <source>
        <dbReference type="EMBL" id="MEU8137739.1"/>
    </source>
</evidence>
<dbReference type="SUPFAM" id="SSF46894">
    <property type="entry name" value="C-terminal effector domain of the bipartite response regulators"/>
    <property type="match status" value="1"/>
</dbReference>
<dbReference type="PROSITE" id="PS51755">
    <property type="entry name" value="OMPR_PHOB"/>
    <property type="match status" value="1"/>
</dbReference>
<protein>
    <submittedName>
        <fullName evidence="8">AfsR/SARP family transcriptional regulator</fullName>
    </submittedName>
</protein>
<dbReference type="PANTHER" id="PTHR35807:SF1">
    <property type="entry name" value="TRANSCRIPTIONAL REGULATOR REDD"/>
    <property type="match status" value="1"/>
</dbReference>
<accession>A0ABV3DRF7</accession>
<dbReference type="SMART" id="SM01043">
    <property type="entry name" value="BTAD"/>
    <property type="match status" value="1"/>
</dbReference>
<evidence type="ECO:0000259" key="7">
    <source>
        <dbReference type="PROSITE" id="PS51755"/>
    </source>
</evidence>
<dbReference type="SMART" id="SM00862">
    <property type="entry name" value="Trans_reg_C"/>
    <property type="match status" value="1"/>
</dbReference>
<dbReference type="InterPro" id="IPR036388">
    <property type="entry name" value="WH-like_DNA-bd_sf"/>
</dbReference>
<evidence type="ECO:0000313" key="9">
    <source>
        <dbReference type="Proteomes" id="UP001551482"/>
    </source>
</evidence>
<dbReference type="CDD" id="cd15831">
    <property type="entry name" value="BTAD"/>
    <property type="match status" value="1"/>
</dbReference>
<dbReference type="InterPro" id="IPR016032">
    <property type="entry name" value="Sig_transdc_resp-reg_C-effctor"/>
</dbReference>
<dbReference type="InterPro" id="IPR005158">
    <property type="entry name" value="BTAD"/>
</dbReference>
<keyword evidence="4 6" id="KW-0238">DNA-binding</keyword>
<keyword evidence="9" id="KW-1185">Reference proteome</keyword>
<evidence type="ECO:0000256" key="4">
    <source>
        <dbReference type="ARBA" id="ARBA00023125"/>
    </source>
</evidence>
<dbReference type="InterPro" id="IPR011990">
    <property type="entry name" value="TPR-like_helical_dom_sf"/>
</dbReference>
<sequence>MRFAILGPLRMTGVGAPTVPKAPKQRQLLALLLLNANQVVPVGVCIKELWDDQPPDSALSTLQTYVLHLRRVLCGVPEIGTMRAAKQVLATAERGYRFSVPDGSLDLHLFDEGVRKARDALADGDDARGSALLARALDMWEGRALTGVQAGPVLRAHAAMLEEYRLSVQETRIEADLRLARHHELIGELSALATRHPTNENVRAQLMLALYRSGRQAHAVEAYQRLRRTLSADLGLDPSPRMRRFLQAMLENHPSLNSPAAAGAGAAGDRSA</sequence>
<evidence type="ECO:0000256" key="5">
    <source>
        <dbReference type="ARBA" id="ARBA00023163"/>
    </source>
</evidence>
<evidence type="ECO:0000256" key="1">
    <source>
        <dbReference type="ARBA" id="ARBA00005820"/>
    </source>
</evidence>
<dbReference type="Gene3D" id="1.25.40.10">
    <property type="entry name" value="Tetratricopeptide repeat domain"/>
    <property type="match status" value="1"/>
</dbReference>
<name>A0ABV3DRF7_9ACTN</name>
<reference evidence="8 9" key="1">
    <citation type="submission" date="2024-06" db="EMBL/GenBank/DDBJ databases">
        <title>The Natural Products Discovery Center: Release of the First 8490 Sequenced Strains for Exploring Actinobacteria Biosynthetic Diversity.</title>
        <authorList>
            <person name="Kalkreuter E."/>
            <person name="Kautsar S.A."/>
            <person name="Yang D."/>
            <person name="Bader C.D."/>
            <person name="Teijaro C.N."/>
            <person name="Fluegel L."/>
            <person name="Davis C.M."/>
            <person name="Simpson J.R."/>
            <person name="Lauterbach L."/>
            <person name="Steele A.D."/>
            <person name="Gui C."/>
            <person name="Meng S."/>
            <person name="Li G."/>
            <person name="Viehrig K."/>
            <person name="Ye F."/>
            <person name="Su P."/>
            <person name="Kiefer A.F."/>
            <person name="Nichols A."/>
            <person name="Cepeda A.J."/>
            <person name="Yan W."/>
            <person name="Fan B."/>
            <person name="Jiang Y."/>
            <person name="Adhikari A."/>
            <person name="Zheng C.-J."/>
            <person name="Schuster L."/>
            <person name="Cowan T.M."/>
            <person name="Smanski M.J."/>
            <person name="Chevrette M.G."/>
            <person name="De Carvalho L.P.S."/>
            <person name="Shen B."/>
        </authorList>
    </citation>
    <scope>NUCLEOTIDE SEQUENCE [LARGE SCALE GENOMIC DNA]</scope>
    <source>
        <strain evidence="8 9">NPDC048946</strain>
    </source>
</reference>